<accession>A0ABV2CHC8</accession>
<evidence type="ECO:0000313" key="2">
    <source>
        <dbReference type="EMBL" id="MET1478470.1"/>
    </source>
</evidence>
<evidence type="ECO:0000256" key="1">
    <source>
        <dbReference type="SAM" id="SignalP"/>
    </source>
</evidence>
<gene>
    <name evidence="2" type="ORF">ABXL37_29880</name>
</gene>
<comment type="caution">
    <text evidence="2">The sequence shown here is derived from an EMBL/GenBank/DDBJ whole genome shotgun (WGS) entry which is preliminary data.</text>
</comment>
<dbReference type="Proteomes" id="UP001548587">
    <property type="component" value="Unassembled WGS sequence"/>
</dbReference>
<dbReference type="Pfam" id="PF09935">
    <property type="entry name" value="DUF2167"/>
    <property type="match status" value="1"/>
</dbReference>
<sequence>MRVWLCFALLFIVLGCNLNDSSHASDLNSYRSSVLSEIYEETENVTPENDDSMSILRVQSIRENESMSGKGHVAGWQYGPALIRLDGSASIELPPGYRYLPPGKAARSLSPGKRGESVGKIDTLHASIGPEDGSWTAQLVVKRPGYIPANEFINDNATFDLESVRLVIRENETGKMPFHVVSDVFWVDHPSWDASRHRVDWAYMVFPFLDGSLDVNKVGEPALQAIGRPEPKTYYNSLTLGRRDMVMLRTTAIDETATRDMAVVAELALRGRFPDQFRALADGIRFDSDESYADHRAGDRRAKFKLSEFISGEALRAAPSLFDRCSWLASPRLLLGYSLLLMLLLRLRWPRAKKSR</sequence>
<proteinExistence type="predicted"/>
<keyword evidence="3" id="KW-1185">Reference proteome</keyword>
<feature type="chain" id="PRO_5046475036" evidence="1">
    <location>
        <begin position="25"/>
        <end position="356"/>
    </location>
</feature>
<keyword evidence="1" id="KW-0732">Signal</keyword>
<name>A0ABV2CHC8_9BURK</name>
<dbReference type="RefSeq" id="WP_209928434.1">
    <property type="nucleotide sequence ID" value="NZ_JBEWCH010000030.1"/>
</dbReference>
<protein>
    <submittedName>
        <fullName evidence="2">DUF2167 domain-containing protein</fullName>
    </submittedName>
</protein>
<dbReference type="PROSITE" id="PS51257">
    <property type="entry name" value="PROKAR_LIPOPROTEIN"/>
    <property type="match status" value="1"/>
</dbReference>
<dbReference type="InterPro" id="IPR018682">
    <property type="entry name" value="DUF2167_membr"/>
</dbReference>
<dbReference type="EMBL" id="JBEWCH010000030">
    <property type="protein sequence ID" value="MET1478470.1"/>
    <property type="molecule type" value="Genomic_DNA"/>
</dbReference>
<organism evidence="2 3">
    <name type="scientific">Burkholderia sola</name>
    <dbReference type="NCBI Taxonomy" id="2843302"/>
    <lineage>
        <taxon>Bacteria</taxon>
        <taxon>Pseudomonadati</taxon>
        <taxon>Pseudomonadota</taxon>
        <taxon>Betaproteobacteria</taxon>
        <taxon>Burkholderiales</taxon>
        <taxon>Burkholderiaceae</taxon>
        <taxon>Burkholderia</taxon>
        <taxon>Burkholderia cepacia complex</taxon>
    </lineage>
</organism>
<feature type="signal peptide" evidence="1">
    <location>
        <begin position="1"/>
        <end position="24"/>
    </location>
</feature>
<evidence type="ECO:0000313" key="3">
    <source>
        <dbReference type="Proteomes" id="UP001548587"/>
    </source>
</evidence>
<reference evidence="2 3" key="1">
    <citation type="submission" date="2024-06" db="EMBL/GenBank/DDBJ databases">
        <title>Burkholderia sola in Mexico.</title>
        <authorList>
            <person name="Estrada P."/>
        </authorList>
    </citation>
    <scope>NUCLEOTIDE SEQUENCE [LARGE SCALE GENOMIC DNA]</scope>
    <source>
        <strain evidence="2 3">CpTa8-5</strain>
    </source>
</reference>